<keyword evidence="8" id="KW-1185">Reference proteome</keyword>
<dbReference type="GO" id="GO:0005737">
    <property type="term" value="C:cytoplasm"/>
    <property type="evidence" value="ECO:0007669"/>
    <property type="project" value="TreeGrafter"/>
</dbReference>
<dbReference type="AlphaFoldDB" id="A0A1Y2G095"/>
<dbReference type="OrthoDB" id="5959761at2759"/>
<evidence type="ECO:0000313" key="7">
    <source>
        <dbReference type="EMBL" id="ORY89824.1"/>
    </source>
</evidence>
<accession>A0A1Y2G095</accession>
<dbReference type="InterPro" id="IPR016181">
    <property type="entry name" value="Acyl_CoA_acyltransferase"/>
</dbReference>
<dbReference type="PANTHER" id="PTHR10279:SF10">
    <property type="entry name" value="ORNITHINE DECARBOXYLASE ANTIZYME"/>
    <property type="match status" value="1"/>
</dbReference>
<organism evidence="7 8">
    <name type="scientific">Leucosporidium creatinivorum</name>
    <dbReference type="NCBI Taxonomy" id="106004"/>
    <lineage>
        <taxon>Eukaryota</taxon>
        <taxon>Fungi</taxon>
        <taxon>Dikarya</taxon>
        <taxon>Basidiomycota</taxon>
        <taxon>Pucciniomycotina</taxon>
        <taxon>Microbotryomycetes</taxon>
        <taxon>Leucosporidiales</taxon>
        <taxon>Leucosporidium</taxon>
    </lineage>
</organism>
<feature type="compositionally biased region" description="Low complexity" evidence="6">
    <location>
        <begin position="71"/>
        <end position="90"/>
    </location>
</feature>
<dbReference type="Gene3D" id="3.40.630.60">
    <property type="match status" value="1"/>
</dbReference>
<evidence type="ECO:0000256" key="3">
    <source>
        <dbReference type="ARBA" id="ARBA00011486"/>
    </source>
</evidence>
<comment type="caution">
    <text evidence="7">The sequence shown here is derived from an EMBL/GenBank/DDBJ whole genome shotgun (WGS) entry which is preliminary data.</text>
</comment>
<name>A0A1Y2G095_9BASI</name>
<dbReference type="InParanoid" id="A0A1Y2G095"/>
<feature type="compositionally biased region" description="Pro residues" evidence="6">
    <location>
        <begin position="53"/>
        <end position="70"/>
    </location>
</feature>
<dbReference type="PANTHER" id="PTHR10279">
    <property type="entry name" value="ORNITHINE DECARBOXYLASE ANTIZYME"/>
    <property type="match status" value="1"/>
</dbReference>
<proteinExistence type="inferred from homology"/>
<sequence>MRSTKSLPFLPTSTSSNVTTTTKNNSKLSTALQSFLGSSSVSPSSPTSTSSITPPPAYHALYPPSPPASPPTLASSGASIRSTTSSTKSTYINPLQSALSSPSTPIKPLLTPRSSHDGPSVDQEQDSNILSTIFPSTSPLHQLPATKVDLAEIVPTWHGAVLENPGMGTRTLYVEGGSYEDVNMRESVCGVLEMAEEKLGCTGVVMVLEKNSADISELIHQLLYVGGTITSSPFAPNPAYILVALDLM</sequence>
<dbReference type="GO" id="GO:0008073">
    <property type="term" value="F:ornithine decarboxylase inhibitor activity"/>
    <property type="evidence" value="ECO:0007669"/>
    <property type="project" value="InterPro"/>
</dbReference>
<dbReference type="EMBL" id="MCGR01000005">
    <property type="protein sequence ID" value="ORY89824.1"/>
    <property type="molecule type" value="Genomic_DNA"/>
</dbReference>
<evidence type="ECO:0000256" key="1">
    <source>
        <dbReference type="ARBA" id="ARBA00002307"/>
    </source>
</evidence>
<evidence type="ECO:0000256" key="5">
    <source>
        <dbReference type="ARBA" id="ARBA00022758"/>
    </source>
</evidence>
<feature type="compositionally biased region" description="Polar residues" evidence="6">
    <location>
        <begin position="91"/>
        <end position="104"/>
    </location>
</feature>
<dbReference type="Proteomes" id="UP000193467">
    <property type="component" value="Unassembled WGS sequence"/>
</dbReference>
<dbReference type="GO" id="GO:0045732">
    <property type="term" value="P:positive regulation of protein catabolic process"/>
    <property type="evidence" value="ECO:0007669"/>
    <property type="project" value="TreeGrafter"/>
</dbReference>
<evidence type="ECO:0000256" key="2">
    <source>
        <dbReference type="ARBA" id="ARBA00008796"/>
    </source>
</evidence>
<gene>
    <name evidence="7" type="ORF">BCR35DRAFT_159726</name>
</gene>
<evidence type="ECO:0000313" key="8">
    <source>
        <dbReference type="Proteomes" id="UP000193467"/>
    </source>
</evidence>
<feature type="compositionally biased region" description="Low complexity" evidence="6">
    <location>
        <begin position="12"/>
        <end position="30"/>
    </location>
</feature>
<evidence type="ECO:0000256" key="6">
    <source>
        <dbReference type="SAM" id="MobiDB-lite"/>
    </source>
</evidence>
<protein>
    <recommendedName>
        <fullName evidence="4">Ornithine decarboxylase antizyme</fullName>
    </recommendedName>
</protein>
<dbReference type="SUPFAM" id="SSF55729">
    <property type="entry name" value="Acyl-CoA N-acyltransferases (Nat)"/>
    <property type="match status" value="1"/>
</dbReference>
<evidence type="ECO:0000256" key="4">
    <source>
        <dbReference type="ARBA" id="ARBA00017712"/>
    </source>
</evidence>
<dbReference type="STRING" id="106004.A0A1Y2G095"/>
<comment type="function">
    <text evidence="1">Ornithine decarboxylase (ODC) antizyme protein that negatively regulates ODC activity and intracellular polyamine biosynthesis in response to increased intracellular polyamine levels. Binds to ODC monomers, inhibiting the assembly of the functional ODC homodimer, and targets the monomers for ubiquitin-independent proteolytic destruction by the 26S proteasome.</text>
</comment>
<keyword evidence="5" id="KW-0688">Ribosomal frameshifting</keyword>
<dbReference type="InterPro" id="IPR038581">
    <property type="entry name" value="ODC_AZ_sf"/>
</dbReference>
<dbReference type="InterPro" id="IPR002993">
    <property type="entry name" value="ODC_AZ"/>
</dbReference>
<comment type="similarity">
    <text evidence="2">Belongs to the ODC antizyme family.</text>
</comment>
<dbReference type="GO" id="GO:0005634">
    <property type="term" value="C:nucleus"/>
    <property type="evidence" value="ECO:0007669"/>
    <property type="project" value="TreeGrafter"/>
</dbReference>
<comment type="subunit">
    <text evidence="3">Interacts with ODC and thereby sterically blocks ODC homodimerization.</text>
</comment>
<reference evidence="7 8" key="1">
    <citation type="submission" date="2016-07" db="EMBL/GenBank/DDBJ databases">
        <title>Pervasive Adenine N6-methylation of Active Genes in Fungi.</title>
        <authorList>
            <consortium name="DOE Joint Genome Institute"/>
            <person name="Mondo S.J."/>
            <person name="Dannebaum R.O."/>
            <person name="Kuo R.C."/>
            <person name="Labutti K."/>
            <person name="Haridas S."/>
            <person name="Kuo A."/>
            <person name="Salamov A."/>
            <person name="Ahrendt S.R."/>
            <person name="Lipzen A."/>
            <person name="Sullivan W."/>
            <person name="Andreopoulos W.B."/>
            <person name="Clum A."/>
            <person name="Lindquist E."/>
            <person name="Daum C."/>
            <person name="Ramamoorthy G.K."/>
            <person name="Gryganskyi A."/>
            <person name="Culley D."/>
            <person name="Magnuson J.K."/>
            <person name="James T.Y."/>
            <person name="O'Malley M.A."/>
            <person name="Stajich J.E."/>
            <person name="Spatafora J.W."/>
            <person name="Visel A."/>
            <person name="Grigoriev I.V."/>
        </authorList>
    </citation>
    <scope>NUCLEOTIDE SEQUENCE [LARGE SCALE GENOMIC DNA]</scope>
    <source>
        <strain evidence="7 8">62-1032</strain>
    </source>
</reference>
<feature type="region of interest" description="Disordered" evidence="6">
    <location>
        <begin position="1"/>
        <end position="125"/>
    </location>
</feature>
<dbReference type="GO" id="GO:0075523">
    <property type="term" value="P:viral translational frameshifting"/>
    <property type="evidence" value="ECO:0007669"/>
    <property type="project" value="UniProtKB-KW"/>
</dbReference>
<feature type="compositionally biased region" description="Low complexity" evidence="6">
    <location>
        <begin position="38"/>
        <end position="52"/>
    </location>
</feature>
<dbReference type="Pfam" id="PF02100">
    <property type="entry name" value="ODC_AZ"/>
    <property type="match status" value="1"/>
</dbReference>